<proteinExistence type="inferred from homology"/>
<reference evidence="6" key="1">
    <citation type="submission" date="2019-06" db="EMBL/GenBank/DDBJ databases">
        <authorList>
            <person name="Broberg M."/>
        </authorList>
    </citation>
    <scope>NUCLEOTIDE SEQUENCE [LARGE SCALE GENOMIC DNA]</scope>
</reference>
<comment type="similarity">
    <text evidence="1">Belongs to the peptidase S33 family.</text>
</comment>
<evidence type="ECO:0000313" key="5">
    <source>
        <dbReference type="EMBL" id="CAG9982166.1"/>
    </source>
</evidence>
<dbReference type="PANTHER" id="PTHR43248">
    <property type="entry name" value="2-SUCCINYL-6-HYDROXY-2,4-CYCLOHEXADIENE-1-CARBOXYLATE SYNTHASE"/>
    <property type="match status" value="1"/>
</dbReference>
<evidence type="ECO:0000256" key="1">
    <source>
        <dbReference type="ARBA" id="ARBA00010088"/>
    </source>
</evidence>
<feature type="signal peptide" evidence="3">
    <location>
        <begin position="1"/>
        <end position="17"/>
    </location>
</feature>
<feature type="chain" id="PRO_5040140363" description="Peptidase S33 tripeptidyl aminopeptidase-like C-terminal domain-containing protein" evidence="3">
    <location>
        <begin position="18"/>
        <end position="528"/>
    </location>
</feature>
<dbReference type="InterPro" id="IPR051601">
    <property type="entry name" value="Serine_prot/Carboxylest_S33"/>
</dbReference>
<name>A0A9N9Y094_9HYPO</name>
<dbReference type="Gene3D" id="3.40.50.1820">
    <property type="entry name" value="alpha/beta hydrolase"/>
    <property type="match status" value="1"/>
</dbReference>
<dbReference type="EMBL" id="CABFNO020001339">
    <property type="protein sequence ID" value="CAG9982166.1"/>
    <property type="molecule type" value="Genomic_DNA"/>
</dbReference>
<accession>A0A9N9Y094</accession>
<dbReference type="SUPFAM" id="SSF53474">
    <property type="entry name" value="alpha/beta-Hydrolases"/>
    <property type="match status" value="1"/>
</dbReference>
<sequence length="528" mass="56517">MVSQLISQLIFIGASAASVLPRASTVQWGKCDDGLQATLPAQCANISVPLDYKSANASATYTLPLLRLPVAANTTSRGSIIINFGGPGEPGIPTLAASAQAIRSSLSPDYDLISFNPRGTNKDELFFSCYPDEDRARIFNPDPLAETWYDESDVAPGMIWAESKLRAEQCFKTRGDVGGLVGTAFVVRDIVKISEAVGDELINYFGISYGTVLGATLVSMFPNKVGKVVLDSVANPHEYIHDMYELGSRARTDATFDALLSQCVAQGPTECPLARHASTAAELQEKIYAMIDAARANPIALPLEHARYNTTIVRGTVVDYSTLKTMAFLSLFDAPKQTRMLAGLDGVLRGDWAAYAAWRDVLDDAFASMLDSEVCLGIMCGDSTPRSDDPELVLEGIRAASRISRIAGGAGPSNGLGLRSSMCAQWRVAAKERYLGDYKAVTKNPVLIVNNRYDPVTPLESARNVSAGLAGSRVVEVNNIRHGAVGAASKCLQDIIADFYGSGIMPEVTLCELDEPLLQTDGTLGGLQ</sequence>
<dbReference type="AlphaFoldDB" id="A0A9N9Y094"/>
<keyword evidence="6" id="KW-1185">Reference proteome</keyword>
<dbReference type="InterPro" id="IPR029058">
    <property type="entry name" value="AB_hydrolase_fold"/>
</dbReference>
<evidence type="ECO:0000313" key="6">
    <source>
        <dbReference type="Proteomes" id="UP000754883"/>
    </source>
</evidence>
<dbReference type="OrthoDB" id="425534at2759"/>
<gene>
    <name evidence="5" type="ORF">CBYS24578_00015664</name>
</gene>
<organism evidence="5 6">
    <name type="scientific">Clonostachys byssicola</name>
    <dbReference type="NCBI Taxonomy" id="160290"/>
    <lineage>
        <taxon>Eukaryota</taxon>
        <taxon>Fungi</taxon>
        <taxon>Dikarya</taxon>
        <taxon>Ascomycota</taxon>
        <taxon>Pezizomycotina</taxon>
        <taxon>Sordariomycetes</taxon>
        <taxon>Hypocreomycetidae</taxon>
        <taxon>Hypocreales</taxon>
        <taxon>Bionectriaceae</taxon>
        <taxon>Clonostachys</taxon>
    </lineage>
</organism>
<keyword evidence="3" id="KW-0732">Signal</keyword>
<evidence type="ECO:0000259" key="4">
    <source>
        <dbReference type="Pfam" id="PF08386"/>
    </source>
</evidence>
<dbReference type="GO" id="GO:0016787">
    <property type="term" value="F:hydrolase activity"/>
    <property type="evidence" value="ECO:0007669"/>
    <property type="project" value="UniProtKB-KW"/>
</dbReference>
<evidence type="ECO:0000256" key="2">
    <source>
        <dbReference type="ARBA" id="ARBA00022801"/>
    </source>
</evidence>
<comment type="caution">
    <text evidence="5">The sequence shown here is derived from an EMBL/GenBank/DDBJ whole genome shotgun (WGS) entry which is preliminary data.</text>
</comment>
<keyword evidence="2" id="KW-0378">Hydrolase</keyword>
<dbReference type="Pfam" id="PF08386">
    <property type="entry name" value="Abhydrolase_4"/>
    <property type="match status" value="1"/>
</dbReference>
<dbReference type="Proteomes" id="UP000754883">
    <property type="component" value="Unassembled WGS sequence"/>
</dbReference>
<evidence type="ECO:0000256" key="3">
    <source>
        <dbReference type="SAM" id="SignalP"/>
    </source>
</evidence>
<feature type="domain" description="Peptidase S33 tripeptidyl aminopeptidase-like C-terminal" evidence="4">
    <location>
        <begin position="421"/>
        <end position="507"/>
    </location>
</feature>
<reference evidence="5 6" key="2">
    <citation type="submission" date="2021-10" db="EMBL/GenBank/DDBJ databases">
        <authorList>
            <person name="Piombo E."/>
        </authorList>
    </citation>
    <scope>NUCLEOTIDE SEQUENCE [LARGE SCALE GENOMIC DNA]</scope>
</reference>
<dbReference type="InterPro" id="IPR013595">
    <property type="entry name" value="Pept_S33_TAP-like_C"/>
</dbReference>
<dbReference type="PANTHER" id="PTHR43248:SF25">
    <property type="entry name" value="AB HYDROLASE-1 DOMAIN-CONTAINING PROTEIN-RELATED"/>
    <property type="match status" value="1"/>
</dbReference>
<protein>
    <recommendedName>
        <fullName evidence="4">Peptidase S33 tripeptidyl aminopeptidase-like C-terminal domain-containing protein</fullName>
    </recommendedName>
</protein>